<protein>
    <submittedName>
        <fullName evidence="1">Cell division protein ZapA</fullName>
    </submittedName>
</protein>
<dbReference type="AlphaFoldDB" id="A0A1M6MWT1"/>
<keyword evidence="2" id="KW-1185">Reference proteome</keyword>
<evidence type="ECO:0000313" key="1">
    <source>
        <dbReference type="EMBL" id="SHJ87884.1"/>
    </source>
</evidence>
<proteinExistence type="predicted"/>
<reference evidence="1 2" key="1">
    <citation type="submission" date="2016-11" db="EMBL/GenBank/DDBJ databases">
        <authorList>
            <person name="Jaros S."/>
            <person name="Januszkiewicz K."/>
            <person name="Wedrychowicz H."/>
        </authorList>
    </citation>
    <scope>NUCLEOTIDE SEQUENCE [LARGE SCALE GENOMIC DNA]</scope>
    <source>
        <strain evidence="1 2">DSM 5091</strain>
    </source>
</reference>
<dbReference type="Gene3D" id="6.10.250.790">
    <property type="match status" value="1"/>
</dbReference>
<dbReference type="STRING" id="1122189.SAMN02745165_03422"/>
<dbReference type="EMBL" id="FQZT01000022">
    <property type="protein sequence ID" value="SHJ87884.1"/>
    <property type="molecule type" value="Genomic_DNA"/>
</dbReference>
<dbReference type="Proteomes" id="UP000184171">
    <property type="component" value="Unassembled WGS sequence"/>
</dbReference>
<keyword evidence="1" id="KW-0131">Cell cycle</keyword>
<evidence type="ECO:0000313" key="2">
    <source>
        <dbReference type="Proteomes" id="UP000184171"/>
    </source>
</evidence>
<dbReference type="GO" id="GO:0051301">
    <property type="term" value="P:cell division"/>
    <property type="evidence" value="ECO:0007669"/>
    <property type="project" value="UniProtKB-KW"/>
</dbReference>
<dbReference type="Pfam" id="PF05164">
    <property type="entry name" value="ZapA"/>
    <property type="match status" value="1"/>
</dbReference>
<keyword evidence="1" id="KW-0132">Cell division</keyword>
<name>A0A1M6MWT1_MALRU</name>
<organism evidence="1 2">
    <name type="scientific">Malonomonas rubra DSM 5091</name>
    <dbReference type="NCBI Taxonomy" id="1122189"/>
    <lineage>
        <taxon>Bacteria</taxon>
        <taxon>Pseudomonadati</taxon>
        <taxon>Thermodesulfobacteriota</taxon>
        <taxon>Desulfuromonadia</taxon>
        <taxon>Desulfuromonadales</taxon>
        <taxon>Geopsychrobacteraceae</taxon>
        <taxon>Malonomonas</taxon>
    </lineage>
</organism>
<sequence>MSNTIQVRILGRDYSLRSQQSQEQVQRIADFIDELLQETIAGRTVDTRDAAALTLLNLAGRYLQLAEQQGERHGEQQQLDSQLEELVLRLEREVSSCEKY</sequence>
<dbReference type="InterPro" id="IPR007838">
    <property type="entry name" value="Cell_div_ZapA-like"/>
</dbReference>
<dbReference type="InterPro" id="IPR053712">
    <property type="entry name" value="Bac_CellDiv_Activator"/>
</dbReference>
<dbReference type="InterPro" id="IPR036192">
    <property type="entry name" value="Cell_div_ZapA-like_sf"/>
</dbReference>
<dbReference type="RefSeq" id="WP_072909949.1">
    <property type="nucleotide sequence ID" value="NZ_FQZT01000022.1"/>
</dbReference>
<accession>A0A1M6MWT1</accession>
<dbReference type="SUPFAM" id="SSF102829">
    <property type="entry name" value="Cell division protein ZapA-like"/>
    <property type="match status" value="1"/>
</dbReference>
<gene>
    <name evidence="1" type="ORF">SAMN02745165_03422</name>
</gene>
<dbReference type="OrthoDB" id="5397486at2"/>